<comment type="caution">
    <text evidence="2">The sequence shown here is derived from an EMBL/GenBank/DDBJ whole genome shotgun (WGS) entry which is preliminary data.</text>
</comment>
<protein>
    <submittedName>
        <fullName evidence="2">Fimbrial protein</fullName>
    </submittedName>
</protein>
<evidence type="ECO:0000313" key="3">
    <source>
        <dbReference type="Proteomes" id="UP000359125"/>
    </source>
</evidence>
<reference evidence="2 3" key="1">
    <citation type="journal article" date="2019" name="Environ. Health Perspect.">
        <title>Inter-host Transmission of Carbapenemase-Producing Escherichia coli among Humans and Backyard Animals.</title>
        <authorList>
            <person name="Li J."/>
            <person name="Bi Z."/>
            <person name="Ma S."/>
            <person name="Chen B."/>
            <person name="Cai C."/>
            <person name="He J."/>
            <person name="Schwarz S."/>
            <person name="Sun C."/>
            <person name="Zhou Y."/>
            <person name="Yin J."/>
            <person name="Hulth A."/>
            <person name="Wang Y."/>
            <person name="Shen Z."/>
            <person name="Wang S."/>
            <person name="Wu C."/>
            <person name="Nilsson L.E."/>
            <person name="Walsh T.R."/>
            <person name="Borjesson S."/>
            <person name="Shen J."/>
            <person name="Sun Q."/>
            <person name="Wang Y."/>
        </authorList>
    </citation>
    <scope>NUCLEOTIDE SEQUENCE [LARGE SCALE GENOMIC DNA]</scope>
    <source>
        <strain evidence="2 3">A016f</strain>
    </source>
</reference>
<dbReference type="Proteomes" id="UP000359125">
    <property type="component" value="Unassembled WGS sequence"/>
</dbReference>
<keyword evidence="1" id="KW-0732">Signal</keyword>
<dbReference type="AlphaFoldDB" id="A0A5P0JFL8"/>
<evidence type="ECO:0000256" key="1">
    <source>
        <dbReference type="SAM" id="SignalP"/>
    </source>
</evidence>
<feature type="chain" id="PRO_5024359926" evidence="1">
    <location>
        <begin position="19"/>
        <end position="45"/>
    </location>
</feature>
<feature type="non-terminal residue" evidence="2">
    <location>
        <position position="45"/>
    </location>
</feature>
<accession>A0A5P0JFL8</accession>
<feature type="signal peptide" evidence="1">
    <location>
        <begin position="1"/>
        <end position="18"/>
    </location>
</feature>
<sequence length="45" mass="4733">MRKTFLTLLCVSSAIAHAADEDITFHGTLLSPPTCSISGGKTIEV</sequence>
<name>A0A5P0JFL8_ECOLX</name>
<dbReference type="EMBL" id="RYCF01000220">
    <property type="protein sequence ID" value="MQK27508.1"/>
    <property type="molecule type" value="Genomic_DNA"/>
</dbReference>
<organism evidence="2 3">
    <name type="scientific">Escherichia coli</name>
    <dbReference type="NCBI Taxonomy" id="562"/>
    <lineage>
        <taxon>Bacteria</taxon>
        <taxon>Pseudomonadati</taxon>
        <taxon>Pseudomonadota</taxon>
        <taxon>Gammaproteobacteria</taxon>
        <taxon>Enterobacterales</taxon>
        <taxon>Enterobacteriaceae</taxon>
        <taxon>Escherichia</taxon>
    </lineage>
</organism>
<gene>
    <name evidence="2" type="ORF">EIZ93_25355</name>
</gene>
<evidence type="ECO:0000313" key="2">
    <source>
        <dbReference type="EMBL" id="MQK27508.1"/>
    </source>
</evidence>
<proteinExistence type="predicted"/>